<dbReference type="SUPFAM" id="SSF51126">
    <property type="entry name" value="Pectin lyase-like"/>
    <property type="match status" value="1"/>
</dbReference>
<keyword evidence="4" id="KW-1185">Reference proteome</keyword>
<evidence type="ECO:0000259" key="2">
    <source>
        <dbReference type="PROSITE" id="PS50853"/>
    </source>
</evidence>
<evidence type="ECO:0000313" key="3">
    <source>
        <dbReference type="EMBL" id="MEX6689304.1"/>
    </source>
</evidence>
<dbReference type="InterPro" id="IPR011050">
    <property type="entry name" value="Pectin_lyase_fold/virulence"/>
</dbReference>
<dbReference type="EMBL" id="JAULBC010000006">
    <property type="protein sequence ID" value="MEX6689304.1"/>
    <property type="molecule type" value="Genomic_DNA"/>
</dbReference>
<dbReference type="InterPro" id="IPR006626">
    <property type="entry name" value="PbH1"/>
</dbReference>
<dbReference type="Proteomes" id="UP001560573">
    <property type="component" value="Unassembled WGS sequence"/>
</dbReference>
<dbReference type="RefSeq" id="WP_369330711.1">
    <property type="nucleotide sequence ID" value="NZ_JAULBC010000006.1"/>
</dbReference>
<protein>
    <submittedName>
        <fullName evidence="3">Fibronectin type III domain-containing protein</fullName>
    </submittedName>
</protein>
<dbReference type="SMART" id="SM00060">
    <property type="entry name" value="FN3"/>
    <property type="match status" value="1"/>
</dbReference>
<dbReference type="SUPFAM" id="SSF49265">
    <property type="entry name" value="Fibronectin type III"/>
    <property type="match status" value="1"/>
</dbReference>
<reference evidence="3 4" key="1">
    <citation type="submission" date="2023-07" db="EMBL/GenBank/DDBJ databases">
        <authorList>
            <person name="Lian W.-H."/>
        </authorList>
    </citation>
    <scope>NUCLEOTIDE SEQUENCE [LARGE SCALE GENOMIC DNA]</scope>
    <source>
        <strain evidence="3 4">SYSU DXS3180</strain>
    </source>
</reference>
<feature type="chain" id="PRO_5046947790" evidence="1">
    <location>
        <begin position="23"/>
        <end position="503"/>
    </location>
</feature>
<comment type="caution">
    <text evidence="3">The sequence shown here is derived from an EMBL/GenBank/DDBJ whole genome shotgun (WGS) entry which is preliminary data.</text>
</comment>
<proteinExistence type="predicted"/>
<feature type="signal peptide" evidence="1">
    <location>
        <begin position="1"/>
        <end position="22"/>
    </location>
</feature>
<accession>A0ABV3ZHC6</accession>
<evidence type="ECO:0000313" key="4">
    <source>
        <dbReference type="Proteomes" id="UP001560573"/>
    </source>
</evidence>
<organism evidence="3 4">
    <name type="scientific">Danxiaibacter flavus</name>
    <dbReference type="NCBI Taxonomy" id="3049108"/>
    <lineage>
        <taxon>Bacteria</taxon>
        <taxon>Pseudomonadati</taxon>
        <taxon>Bacteroidota</taxon>
        <taxon>Chitinophagia</taxon>
        <taxon>Chitinophagales</taxon>
        <taxon>Chitinophagaceae</taxon>
        <taxon>Danxiaibacter</taxon>
    </lineage>
</organism>
<evidence type="ECO:0000256" key="1">
    <source>
        <dbReference type="SAM" id="SignalP"/>
    </source>
</evidence>
<dbReference type="InterPro" id="IPR012334">
    <property type="entry name" value="Pectin_lyas_fold"/>
</dbReference>
<keyword evidence="1" id="KW-0732">Signal</keyword>
<dbReference type="InterPro" id="IPR003961">
    <property type="entry name" value="FN3_dom"/>
</dbReference>
<feature type="domain" description="Fibronectin type-III" evidence="2">
    <location>
        <begin position="411"/>
        <end position="503"/>
    </location>
</feature>
<dbReference type="PROSITE" id="PS51257">
    <property type="entry name" value="PROKAR_LIPOPROTEIN"/>
    <property type="match status" value="1"/>
</dbReference>
<name>A0ABV3ZHC6_9BACT</name>
<gene>
    <name evidence="3" type="ORF">QTN47_17475</name>
</gene>
<dbReference type="Pfam" id="PF00041">
    <property type="entry name" value="fn3"/>
    <property type="match status" value="1"/>
</dbReference>
<dbReference type="InterPro" id="IPR013783">
    <property type="entry name" value="Ig-like_fold"/>
</dbReference>
<dbReference type="InterPro" id="IPR036116">
    <property type="entry name" value="FN3_sf"/>
</dbReference>
<dbReference type="Gene3D" id="2.60.40.10">
    <property type="entry name" value="Immunoglobulins"/>
    <property type="match status" value="1"/>
</dbReference>
<dbReference type="CDD" id="cd00063">
    <property type="entry name" value="FN3"/>
    <property type="match status" value="1"/>
</dbReference>
<dbReference type="Gene3D" id="2.160.20.10">
    <property type="entry name" value="Single-stranded right-handed beta-helix, Pectin lyase-like"/>
    <property type="match status" value="1"/>
</dbReference>
<dbReference type="SMART" id="SM00710">
    <property type="entry name" value="PbH1"/>
    <property type="match status" value="7"/>
</dbReference>
<sequence>MIKIAVAALIASAMLLSCSKQNDVVAPVTTTESQSQRLAAESITTNKRINLPISGTSVYITDASTIKYVPGDTLVVPKNVVRVTLYKVNGTAEKPVVITAAPGVIIGGFDRASFDIVGKYIKLVDINITGKPTAIGIKAYYCSDIALENIHIDGAAIGVMLKNDAIATDPNTYYPNAVIRNVSLKNVSVKNCTDEGFYIGNTSDYQNGYKNSPIIGLTVQNVSAENTGWDGFQVTNAQNCLVDGVRVINAGTANKEAQMSGITIQDATTGTFQNLTVNKSTAAGLNIFSCGEVHVSNVALQDVALSSLSYGIIVDNRYDRGFNLGAKKLIMENVSVKQTTSVKGKIAMYVINGTTNGALAAIPGTVTNFTYDVASWEKKTVDYAKNVYYGGTDGIPTTTSSSTGTEQALALPSVPVNVAAAAAGTTVNLTWAAPSNTGGGAITGYKIYRGTVAGKYNLIRTASGGTFSYADGNKVPGTTYYYAISALNSIGEGPLSAAVKVTP</sequence>
<dbReference type="PROSITE" id="PS50853">
    <property type="entry name" value="FN3"/>
    <property type="match status" value="1"/>
</dbReference>